<comment type="caution">
    <text evidence="6">The sequence shown here is derived from an EMBL/GenBank/DDBJ whole genome shotgun (WGS) entry which is preliminary data.</text>
</comment>
<dbReference type="CDD" id="cd02440">
    <property type="entry name" value="AdoMet_MTases"/>
    <property type="match status" value="1"/>
</dbReference>
<evidence type="ECO:0000313" key="7">
    <source>
        <dbReference type="Proteomes" id="UP000035265"/>
    </source>
</evidence>
<dbReference type="GO" id="GO:0008168">
    <property type="term" value="F:methyltransferase activity"/>
    <property type="evidence" value="ECO:0007669"/>
    <property type="project" value="UniProtKB-KW"/>
</dbReference>
<proteinExistence type="predicted"/>
<dbReference type="RefSeq" id="WP_197088787.1">
    <property type="nucleotide sequence ID" value="NZ_JNBQ01000008.1"/>
</dbReference>
<dbReference type="Proteomes" id="UP000035265">
    <property type="component" value="Unassembled WGS sequence"/>
</dbReference>
<dbReference type="PATRIC" id="fig|264251.5.peg.1972"/>
<keyword evidence="7" id="KW-1185">Reference proteome</keyword>
<keyword evidence="1" id="KW-0489">Methyltransferase</keyword>
<evidence type="ECO:0000256" key="3">
    <source>
        <dbReference type="ARBA" id="ARBA00022691"/>
    </source>
</evidence>
<feature type="region of interest" description="Disordered" evidence="4">
    <location>
        <begin position="110"/>
        <end position="129"/>
    </location>
</feature>
<evidence type="ECO:0000259" key="5">
    <source>
        <dbReference type="Pfam" id="PF08242"/>
    </source>
</evidence>
<protein>
    <recommendedName>
        <fullName evidence="5">Methyltransferase type 12 domain-containing protein</fullName>
    </recommendedName>
</protein>
<accession>A0A0H2L4A3</accession>
<dbReference type="Pfam" id="PF08242">
    <property type="entry name" value="Methyltransf_12"/>
    <property type="match status" value="1"/>
</dbReference>
<keyword evidence="2" id="KW-0808">Transferase</keyword>
<feature type="domain" description="Methyltransferase type 12" evidence="5">
    <location>
        <begin position="51"/>
        <end position="164"/>
    </location>
</feature>
<gene>
    <name evidence="6" type="ORF">FB00_09690</name>
</gene>
<evidence type="ECO:0000256" key="2">
    <source>
        <dbReference type="ARBA" id="ARBA00022679"/>
    </source>
</evidence>
<dbReference type="EMBL" id="JNBQ01000008">
    <property type="protein sequence ID" value="KLN34967.1"/>
    <property type="molecule type" value="Genomic_DNA"/>
</dbReference>
<name>A0A0H2L4A3_9MICO</name>
<reference evidence="6 7" key="1">
    <citation type="submission" date="2014-05" db="EMBL/GenBank/DDBJ databases">
        <title>Cellulosimicrobium funkei U11 genome.</title>
        <authorList>
            <person name="Hu C."/>
            <person name="Gong Y."/>
            <person name="Wan W."/>
            <person name="Jiang M."/>
        </authorList>
    </citation>
    <scope>NUCLEOTIDE SEQUENCE [LARGE SCALE GENOMIC DNA]</scope>
    <source>
        <strain evidence="6 7">U11</strain>
    </source>
</reference>
<feature type="region of interest" description="Disordered" evidence="4">
    <location>
        <begin position="198"/>
        <end position="217"/>
    </location>
</feature>
<organism evidence="6 7">
    <name type="scientific">Cellulosimicrobium funkei</name>
    <dbReference type="NCBI Taxonomy" id="264251"/>
    <lineage>
        <taxon>Bacteria</taxon>
        <taxon>Bacillati</taxon>
        <taxon>Actinomycetota</taxon>
        <taxon>Actinomycetes</taxon>
        <taxon>Micrococcales</taxon>
        <taxon>Promicromonosporaceae</taxon>
        <taxon>Cellulosimicrobium</taxon>
    </lineage>
</organism>
<dbReference type="InterPro" id="IPR029063">
    <property type="entry name" value="SAM-dependent_MTases_sf"/>
</dbReference>
<sequence length="253" mass="27540">MSLDPRTSSNPLVRGAASWLSGVNARHPWNHNEHFHGWVVRRVPRDARVVLDVGCGAGVLLGRLRRRADAVHGIDADAGMVAQARARHADEPAVTVRLLRFDDVRTPDRVHAHDACGPQARPEGLDGPEGGGYDAVTMVAVLHHLDLDEALRHARGLLAPGGRLLVVGLARVASARDLAVDVASAFLNPLVGLVKHPRRARPGDTGPDAPGMPVRDPRHSVDEVARTARAHLPGVRVRRRLFFRYTLEWTAPR</sequence>
<dbReference type="AlphaFoldDB" id="A0A0H2L4A3"/>
<dbReference type="PANTHER" id="PTHR43464">
    <property type="entry name" value="METHYLTRANSFERASE"/>
    <property type="match status" value="1"/>
</dbReference>
<evidence type="ECO:0000256" key="4">
    <source>
        <dbReference type="SAM" id="MobiDB-lite"/>
    </source>
</evidence>
<evidence type="ECO:0000256" key="1">
    <source>
        <dbReference type="ARBA" id="ARBA00022603"/>
    </source>
</evidence>
<evidence type="ECO:0000313" key="6">
    <source>
        <dbReference type="EMBL" id="KLN34967.1"/>
    </source>
</evidence>
<dbReference type="PANTHER" id="PTHR43464:SF19">
    <property type="entry name" value="UBIQUINONE BIOSYNTHESIS O-METHYLTRANSFERASE, MITOCHONDRIAL"/>
    <property type="match status" value="1"/>
</dbReference>
<dbReference type="GO" id="GO:0032259">
    <property type="term" value="P:methylation"/>
    <property type="evidence" value="ECO:0007669"/>
    <property type="project" value="UniProtKB-KW"/>
</dbReference>
<dbReference type="InterPro" id="IPR013217">
    <property type="entry name" value="Methyltransf_12"/>
</dbReference>
<dbReference type="Gene3D" id="3.40.50.150">
    <property type="entry name" value="Vaccinia Virus protein VP39"/>
    <property type="match status" value="1"/>
</dbReference>
<keyword evidence="3" id="KW-0949">S-adenosyl-L-methionine</keyword>
<dbReference type="STRING" id="264251.FB00_09690"/>
<dbReference type="SUPFAM" id="SSF53335">
    <property type="entry name" value="S-adenosyl-L-methionine-dependent methyltransferases"/>
    <property type="match status" value="1"/>
</dbReference>